<dbReference type="SMART" id="SM00220">
    <property type="entry name" value="S_TKc"/>
    <property type="match status" value="1"/>
</dbReference>
<feature type="domain" description="Protein kinase" evidence="1">
    <location>
        <begin position="615"/>
        <end position="869"/>
    </location>
</feature>
<dbReference type="AlphaFoldDB" id="A0A0H5RMH7"/>
<dbReference type="InterPro" id="IPR052751">
    <property type="entry name" value="Plant_MAPKKK"/>
</dbReference>
<evidence type="ECO:0000313" key="2">
    <source>
        <dbReference type="EMBL" id="CRZ09924.1"/>
    </source>
</evidence>
<dbReference type="PANTHER" id="PTHR48011:SF4">
    <property type="entry name" value="MITOGEN-ACTIVATED PROTEIN KINASE KINASE KINASE 19"/>
    <property type="match status" value="1"/>
</dbReference>
<proteinExistence type="predicted"/>
<evidence type="ECO:0000259" key="1">
    <source>
        <dbReference type="PROSITE" id="PS50011"/>
    </source>
</evidence>
<organism evidence="2">
    <name type="scientific">Spongospora subterranea</name>
    <dbReference type="NCBI Taxonomy" id="70186"/>
    <lineage>
        <taxon>Eukaryota</taxon>
        <taxon>Sar</taxon>
        <taxon>Rhizaria</taxon>
        <taxon>Endomyxa</taxon>
        <taxon>Phytomyxea</taxon>
        <taxon>Plasmodiophorida</taxon>
        <taxon>Plasmodiophoridae</taxon>
        <taxon>Spongospora</taxon>
    </lineage>
</organism>
<dbReference type="GO" id="GO:0005524">
    <property type="term" value="F:ATP binding"/>
    <property type="evidence" value="ECO:0007669"/>
    <property type="project" value="InterPro"/>
</dbReference>
<accession>A0A0H5RMH7</accession>
<name>A0A0H5RMH7_9EUKA</name>
<reference evidence="2" key="1">
    <citation type="submission" date="2015-04" db="EMBL/GenBank/DDBJ databases">
        <title>The genome sequence of the plant pathogenic Rhizarian Plasmodiophora brassicae reveals insights in its biotrophic life cycle and the origin of chitin synthesis.</title>
        <authorList>
            <person name="Schwelm A."/>
            <person name="Fogelqvist J."/>
            <person name="Knaust A."/>
            <person name="Julke S."/>
            <person name="Lilja T."/>
            <person name="Dhandapani V."/>
            <person name="Bonilla-Rosso G."/>
            <person name="Karlsson M."/>
            <person name="Shevchenko A."/>
            <person name="Choi S.R."/>
            <person name="Kim H.G."/>
            <person name="Park J.Y."/>
            <person name="Lim Y.P."/>
            <person name="Ludwig-Muller J."/>
            <person name="Dixelius C."/>
        </authorList>
    </citation>
    <scope>NUCLEOTIDE SEQUENCE</scope>
    <source>
        <tissue evidence="2">Potato root galls</tissue>
    </source>
</reference>
<dbReference type="GO" id="GO:0007165">
    <property type="term" value="P:signal transduction"/>
    <property type="evidence" value="ECO:0007669"/>
    <property type="project" value="TreeGrafter"/>
</dbReference>
<dbReference type="GO" id="GO:0004672">
    <property type="term" value="F:protein kinase activity"/>
    <property type="evidence" value="ECO:0007669"/>
    <property type="project" value="InterPro"/>
</dbReference>
<dbReference type="PANTHER" id="PTHR48011">
    <property type="entry name" value="CCR4-NOT TRANSCRIPTIONAL COMPLEX SUBUNIT CAF120-RELATED"/>
    <property type="match status" value="1"/>
</dbReference>
<dbReference type="PROSITE" id="PS50011">
    <property type="entry name" value="PROTEIN_KINASE_DOM"/>
    <property type="match status" value="1"/>
</dbReference>
<dbReference type="EMBL" id="HACM01009482">
    <property type="protein sequence ID" value="CRZ09924.1"/>
    <property type="molecule type" value="Transcribed_RNA"/>
</dbReference>
<protein>
    <recommendedName>
        <fullName evidence="1">Protein kinase domain-containing protein</fullName>
    </recommendedName>
</protein>
<dbReference type="InterPro" id="IPR000719">
    <property type="entry name" value="Prot_kinase_dom"/>
</dbReference>
<dbReference type="InterPro" id="IPR011009">
    <property type="entry name" value="Kinase-like_dom_sf"/>
</dbReference>
<sequence length="869" mass="98037">MSLDQENITERLAICDSAGPSCTLTLTEIKRVVEFGLASVRQGLENAAATPANERHYVQMMVSIGAAMSLSLYGRVGTLRDRTRQYVKGSVPSLEEQLRYIVEYCLFADGEASPAVLEERLSGLDMQLQTEIELFQQETSIRTPISPSWIWAANNSKSSHESSETVTKKISFKGQLNPLHKNAELVSSLSKRSGGIISNPRLPSFGEESFEETTVEYDSDSSCLAAPNDELQKTLKANNALKQTQALDGIFVDLQFADLPKPYEVVEEITDHCKSMQSGILEIIQRLERKPSRIADDATKKRITMGSKFLGKIASIVHGFVWAIENVDVPIKTKIMETALDQLSERASDLTKLFETFVCEYDAFLVYLRSPPEYPEMNLERPLFGIIGFLELLVLLVKSIRANHDEEPSGLRPVIGDLVKLGNRQPLSDLLCRIRSRYTCLFRITASKTHSSSFRSKSFLTYVAQDDRRLLRIGKVRLARFFTKFWKWYTKPSSLFLFDDVLIWTALDKPEKIYGGLQLFCDLQVSIQGRRSKTLQISSPPWSNNSFTSVRFICSNKAQSILWMMHIQRTAAIRTPSPSSFVCTPSFSVQGPFDRHHNFRVGVDLVWSGKLDDIVRLVRPIGSGCFGPASLCIFKATHAVWAVETVKAVNMQTLKRVLRPFVNLMDSAVESLFGIGGPDRNDNFWILKEYVEGGSLAKLAELQPPDMRQSALIARGLLNSLRVIHSKNIWYGNIDLDSVVFTGSAEVKLSFPRRLKMEVMQSTTISITDEEIRQCQSADIRLLGCLIAKLASRHHAWVENKKDPMEISSASFKRHQSEFVEYCFQEHTTLEQLLQHSFVTFDKETEVCAQKSLSKILQNAKTVREFGRI</sequence>
<dbReference type="Gene3D" id="1.10.510.10">
    <property type="entry name" value="Transferase(Phosphotransferase) domain 1"/>
    <property type="match status" value="1"/>
</dbReference>
<dbReference type="SUPFAM" id="SSF56112">
    <property type="entry name" value="Protein kinase-like (PK-like)"/>
    <property type="match status" value="1"/>
</dbReference>